<gene>
    <name evidence="1" type="ORF">EJ997_01965</name>
</gene>
<dbReference type="PANTHER" id="PTHR43434:SF20">
    <property type="entry name" value="5'-NUCLEOTIDASE"/>
    <property type="match status" value="1"/>
</dbReference>
<dbReference type="SUPFAM" id="SSF56784">
    <property type="entry name" value="HAD-like"/>
    <property type="match status" value="1"/>
</dbReference>
<dbReference type="GO" id="GO:0005829">
    <property type="term" value="C:cytosol"/>
    <property type="evidence" value="ECO:0007669"/>
    <property type="project" value="TreeGrafter"/>
</dbReference>
<dbReference type="GO" id="GO:0004713">
    <property type="term" value="F:protein tyrosine kinase activity"/>
    <property type="evidence" value="ECO:0007669"/>
    <property type="project" value="TreeGrafter"/>
</dbReference>
<dbReference type="Gene3D" id="3.40.50.1000">
    <property type="entry name" value="HAD superfamily/HAD-like"/>
    <property type="match status" value="1"/>
</dbReference>
<sequence>MKFGAVLFDLDGTVIDSAPIITRLLALTAKEITGVERDPADMIKYVGPPLVWSMGDMGAAEEDIPHYIKFYRSHYDKVMVDSPVFAGMDDLIRDLAEVMPVGLATSKKLSGAELTLKAKGLYDTFTTVCGGSEDGLTADKAEIIARALEGIGPVDGEVVMVGDRIFDIDGADANGLKTIIVSWGAGGAQERERAWKTADTMDELRELLFG</sequence>
<keyword evidence="2" id="KW-1185">Reference proteome</keyword>
<dbReference type="KEGG" id="flh:EJ997_01965"/>
<dbReference type="InterPro" id="IPR041492">
    <property type="entry name" value="HAD_2"/>
</dbReference>
<protein>
    <submittedName>
        <fullName evidence="1">HAD family hydrolase</fullName>
    </submittedName>
</protein>
<dbReference type="Proteomes" id="UP000280344">
    <property type="component" value="Chromosome"/>
</dbReference>
<evidence type="ECO:0000313" key="2">
    <source>
        <dbReference type="Proteomes" id="UP000280344"/>
    </source>
</evidence>
<evidence type="ECO:0000313" key="1">
    <source>
        <dbReference type="EMBL" id="AZQ76287.1"/>
    </source>
</evidence>
<dbReference type="EMBL" id="CP034593">
    <property type="protein sequence ID" value="AZQ76287.1"/>
    <property type="molecule type" value="Genomic_DNA"/>
</dbReference>
<name>A0A3S9PVA6_9ACTO</name>
<dbReference type="Gene3D" id="1.10.150.240">
    <property type="entry name" value="Putative phosphatase, domain 2"/>
    <property type="match status" value="1"/>
</dbReference>
<reference evidence="1 2" key="1">
    <citation type="submission" date="2018-12" db="EMBL/GenBank/DDBJ databases">
        <title>Complete genome sequence of Flaviflexus sp. H23T48.</title>
        <authorList>
            <person name="Bae J.-W."/>
            <person name="Lee J.-Y."/>
        </authorList>
    </citation>
    <scope>NUCLEOTIDE SEQUENCE [LARGE SCALE GENOMIC DNA]</scope>
    <source>
        <strain evidence="1 2">H23T48</strain>
    </source>
</reference>
<organism evidence="1 2">
    <name type="scientific">Flaviflexus ciconiae</name>
    <dbReference type="NCBI Taxonomy" id="2496867"/>
    <lineage>
        <taxon>Bacteria</taxon>
        <taxon>Bacillati</taxon>
        <taxon>Actinomycetota</taxon>
        <taxon>Actinomycetes</taxon>
        <taxon>Actinomycetales</taxon>
        <taxon>Actinomycetaceae</taxon>
        <taxon>Flaviflexus</taxon>
    </lineage>
</organism>
<dbReference type="SFLD" id="SFLDG01129">
    <property type="entry name" value="C1.5:_HAD__Beta-PGM__Phosphata"/>
    <property type="match status" value="1"/>
</dbReference>
<dbReference type="GO" id="GO:0016787">
    <property type="term" value="F:hydrolase activity"/>
    <property type="evidence" value="ECO:0007669"/>
    <property type="project" value="UniProtKB-KW"/>
</dbReference>
<accession>A0A3S9PVA6</accession>
<dbReference type="RefSeq" id="WP_126703096.1">
    <property type="nucleotide sequence ID" value="NZ_CP034593.1"/>
</dbReference>
<proteinExistence type="predicted"/>
<dbReference type="AlphaFoldDB" id="A0A3S9PVA6"/>
<dbReference type="InterPro" id="IPR023214">
    <property type="entry name" value="HAD_sf"/>
</dbReference>
<dbReference type="Pfam" id="PF13419">
    <property type="entry name" value="HAD_2"/>
    <property type="match status" value="1"/>
</dbReference>
<dbReference type="InterPro" id="IPR050155">
    <property type="entry name" value="HAD-like_hydrolase_sf"/>
</dbReference>
<dbReference type="SFLD" id="SFLDS00003">
    <property type="entry name" value="Haloacid_Dehalogenase"/>
    <property type="match status" value="1"/>
</dbReference>
<dbReference type="InterPro" id="IPR036412">
    <property type="entry name" value="HAD-like_sf"/>
</dbReference>
<dbReference type="InterPro" id="IPR023198">
    <property type="entry name" value="PGP-like_dom2"/>
</dbReference>
<dbReference type="OrthoDB" id="9776368at2"/>
<dbReference type="PANTHER" id="PTHR43434">
    <property type="entry name" value="PHOSPHOGLYCOLATE PHOSPHATASE"/>
    <property type="match status" value="1"/>
</dbReference>
<keyword evidence="1" id="KW-0378">Hydrolase</keyword>